<name>A0A915IPD5_ROMCU</name>
<keyword evidence="1" id="KW-1185">Reference proteome</keyword>
<dbReference type="WBParaSite" id="nRc.2.0.1.t15847-RA">
    <property type="protein sequence ID" value="nRc.2.0.1.t15847-RA"/>
    <property type="gene ID" value="nRc.2.0.1.g15847"/>
</dbReference>
<sequence>MIPLEDLPCPFLNYNLAPGNGFTGSQVLEDGNGGMMAAIWLGSVLGTNKAMLEKFLKNAIKRKQNCRSGTRGGQVMSQLSHHFCHMTRVVLEGVLAVGGRRVHQGRALEALDLCQVLEKSGQEARSGRVIRKSTNCFFLSDSAKNPVFPQENETAAKKRASETECWMTCPIKNLKIDFFRMKDAICWMLDEV</sequence>
<organism evidence="1 2">
    <name type="scientific">Romanomermis culicivorax</name>
    <name type="common">Nematode worm</name>
    <dbReference type="NCBI Taxonomy" id="13658"/>
    <lineage>
        <taxon>Eukaryota</taxon>
        <taxon>Metazoa</taxon>
        <taxon>Ecdysozoa</taxon>
        <taxon>Nematoda</taxon>
        <taxon>Enoplea</taxon>
        <taxon>Dorylaimia</taxon>
        <taxon>Mermithida</taxon>
        <taxon>Mermithoidea</taxon>
        <taxon>Mermithidae</taxon>
        <taxon>Romanomermis</taxon>
    </lineage>
</organism>
<dbReference type="AlphaFoldDB" id="A0A915IPD5"/>
<dbReference type="Proteomes" id="UP000887565">
    <property type="component" value="Unplaced"/>
</dbReference>
<reference evidence="2" key="1">
    <citation type="submission" date="2022-11" db="UniProtKB">
        <authorList>
            <consortium name="WormBaseParasite"/>
        </authorList>
    </citation>
    <scope>IDENTIFICATION</scope>
</reference>
<protein>
    <submittedName>
        <fullName evidence="2">Uncharacterized protein</fullName>
    </submittedName>
</protein>
<proteinExistence type="predicted"/>
<accession>A0A915IPD5</accession>
<evidence type="ECO:0000313" key="1">
    <source>
        <dbReference type="Proteomes" id="UP000887565"/>
    </source>
</evidence>
<evidence type="ECO:0000313" key="2">
    <source>
        <dbReference type="WBParaSite" id="nRc.2.0.1.t15847-RA"/>
    </source>
</evidence>